<proteinExistence type="predicted"/>
<protein>
    <submittedName>
        <fullName evidence="1">Plasmid mobilization relaxosome protein MobC</fullName>
    </submittedName>
</protein>
<sequence>MFLYIQKRPCERRALGYYNVRYAHICKYWMMKKENRGKENRTEVLIIRLTKTEKDVLKQAAKNAHLSLSSYSKHAIFSQKIVSKTDVQTVFQLKKIGVNLNQLTKQINSLPSDNNIRYALKRVSEYIENLDKITSSIV</sequence>
<dbReference type="AlphaFoldDB" id="A0A3P1YN92"/>
<evidence type="ECO:0000313" key="2">
    <source>
        <dbReference type="Proteomes" id="UP000279860"/>
    </source>
</evidence>
<evidence type="ECO:0000313" key="1">
    <source>
        <dbReference type="EMBL" id="RRD72469.1"/>
    </source>
</evidence>
<dbReference type="EMBL" id="RQYN01000050">
    <property type="protein sequence ID" value="RRD72469.1"/>
    <property type="molecule type" value="Genomic_DNA"/>
</dbReference>
<comment type="caution">
    <text evidence="1">The sequence shown here is derived from an EMBL/GenBank/DDBJ whole genome shotgun (WGS) entry which is preliminary data.</text>
</comment>
<reference evidence="1 2" key="1">
    <citation type="submission" date="2018-11" db="EMBL/GenBank/DDBJ databases">
        <title>Genomes From Bacteria Associated with the Canine Oral Cavity: a Test Case for Automated Genome-Based Taxonomic Assignment.</title>
        <authorList>
            <person name="Coil D.A."/>
            <person name="Jospin G."/>
            <person name="Darling A.E."/>
            <person name="Wallis C."/>
            <person name="Davis I.J."/>
            <person name="Harris S."/>
            <person name="Eisen J.A."/>
            <person name="Holcombe L.J."/>
            <person name="O'Flynn C."/>
        </authorList>
    </citation>
    <scope>NUCLEOTIDE SEQUENCE [LARGE SCALE GENOMIC DNA]</scope>
    <source>
        <strain evidence="1 2">OH1426_COT-023</strain>
    </source>
</reference>
<name>A0A3P1YN92_TANFO</name>
<organism evidence="1 2">
    <name type="scientific">Tannerella forsythia</name>
    <name type="common">Bacteroides forsythus</name>
    <dbReference type="NCBI Taxonomy" id="28112"/>
    <lineage>
        <taxon>Bacteria</taxon>
        <taxon>Pseudomonadati</taxon>
        <taxon>Bacteroidota</taxon>
        <taxon>Bacteroidia</taxon>
        <taxon>Bacteroidales</taxon>
        <taxon>Tannerellaceae</taxon>
        <taxon>Tannerella</taxon>
    </lineage>
</organism>
<dbReference type="Pfam" id="PF21983">
    <property type="entry name" value="NikA-like"/>
    <property type="match status" value="1"/>
</dbReference>
<dbReference type="InterPro" id="IPR053842">
    <property type="entry name" value="NikA-like"/>
</dbReference>
<accession>A0A3P1YN92</accession>
<gene>
    <name evidence="1" type="primary">mobC</name>
    <name evidence="1" type="ORF">EII41_11290</name>
</gene>
<dbReference type="Proteomes" id="UP000279860">
    <property type="component" value="Unassembled WGS sequence"/>
</dbReference>